<protein>
    <recommendedName>
        <fullName evidence="6">Retrotransposon Copia-like N-terminal domain-containing protein</fullName>
    </recommendedName>
</protein>
<reference evidence="4" key="1">
    <citation type="submission" date="2020-09" db="EMBL/GenBank/DDBJ databases">
        <title>Genome-Enabled Discovery of Anthraquinone Biosynthesis in Senna tora.</title>
        <authorList>
            <person name="Kang S.-H."/>
            <person name="Pandey R.P."/>
            <person name="Lee C.-M."/>
            <person name="Sim J.-S."/>
            <person name="Jeong J.-T."/>
            <person name="Choi B.-S."/>
            <person name="Jung M."/>
            <person name="Ginzburg D."/>
            <person name="Zhao K."/>
            <person name="Won S.Y."/>
            <person name="Oh T.-J."/>
            <person name="Yu Y."/>
            <person name="Kim N.-H."/>
            <person name="Lee O.R."/>
            <person name="Lee T.-H."/>
            <person name="Bashyal P."/>
            <person name="Kim T.-S."/>
            <person name="Lee W.-H."/>
            <person name="Kawkins C."/>
            <person name="Kim C.-K."/>
            <person name="Kim J.S."/>
            <person name="Ahn B.O."/>
            <person name="Rhee S.Y."/>
            <person name="Sohng J.K."/>
        </authorList>
    </citation>
    <scope>NUCLEOTIDE SEQUENCE</scope>
    <source>
        <tissue evidence="4">Leaf</tissue>
    </source>
</reference>
<feature type="domain" description="Retrotransposon Copia-like N-terminal" evidence="2">
    <location>
        <begin position="1"/>
        <end position="41"/>
    </location>
</feature>
<gene>
    <name evidence="4" type="ORF">G2W53_029794</name>
</gene>
<dbReference type="EMBL" id="JAAIUW010000009">
    <property type="protein sequence ID" value="KAF7815825.1"/>
    <property type="molecule type" value="Genomic_DNA"/>
</dbReference>
<dbReference type="OrthoDB" id="1751612at2759"/>
<evidence type="ECO:0000259" key="2">
    <source>
        <dbReference type="Pfam" id="PF14244"/>
    </source>
</evidence>
<sequence length="590" mass="66039">MALVNTVLDGRNYWAWSIGVKTALEAKDKIGFIDGSMAPPKDAEEFKKWKKVDSMIKSWLTNSISKEISDLFIFCLSSKALWDILEERYGFLMGLTPSYDVIRSQILHLTPLPSVNKAYAMVISDETQRQVNLSYSASGEGSSAMMVKGKNDGSYSKKKEQSKKDKYCDHCRTNGHTRDTCFKIHGYPERFKEMREKIGTGQKKQMVNLTNEAVADTPVNQEGESNAKGDLSNMVAYLMKEVQKLSKNKAPKEEHVNFVNLHDFAGNILTKTNAKISGNTWIIDTGATSHMCSNASLMNNLRTLAHPRIVHLPDKSKKRINSIGLVTLNPQLTLKDVLFIPSFKYNLLSVNRLAKDNNISFIFDSTSCMLQGPEDSHNDTKLAEKTMLKTDECTVKHGPINNKVVVTCAKTNDHDSNQVANRKPIAAKVWHFRLGHASMNAIKHINQISVSDLTNNPSLTEKKESTAPTVRLPVPVIQEEEESYSTDGEPIVPLNDVTMTNEQDNIMQPENDICQEPVPEPLPQNPMNTIRSSSRSRKNPAWMQDYVCMNKVSEALHQDGTKTTNHSLGWSSPGFAVPKGHPLFRLVLQS</sequence>
<evidence type="ECO:0000259" key="3">
    <source>
        <dbReference type="Pfam" id="PF22936"/>
    </source>
</evidence>
<dbReference type="AlphaFoldDB" id="A0A834W9Z4"/>
<dbReference type="InterPro" id="IPR029472">
    <property type="entry name" value="Copia-like_N"/>
</dbReference>
<evidence type="ECO:0008006" key="6">
    <source>
        <dbReference type="Google" id="ProtNLM"/>
    </source>
</evidence>
<evidence type="ECO:0000256" key="1">
    <source>
        <dbReference type="SAM" id="MobiDB-lite"/>
    </source>
</evidence>
<proteinExistence type="predicted"/>
<dbReference type="Pfam" id="PF14244">
    <property type="entry name" value="Retrotran_gag_3"/>
    <property type="match status" value="1"/>
</dbReference>
<keyword evidence="5" id="KW-1185">Reference proteome</keyword>
<feature type="domain" description="Retrovirus-related Pol polyprotein from transposon TNT 1-94-like beta-barrel" evidence="3">
    <location>
        <begin position="281"/>
        <end position="356"/>
    </location>
</feature>
<name>A0A834W9Z4_9FABA</name>
<accession>A0A834W9Z4</accession>
<evidence type="ECO:0000313" key="5">
    <source>
        <dbReference type="Proteomes" id="UP000634136"/>
    </source>
</evidence>
<dbReference type="InterPro" id="IPR054722">
    <property type="entry name" value="PolX-like_BBD"/>
</dbReference>
<dbReference type="Pfam" id="PF22936">
    <property type="entry name" value="Pol_BBD"/>
    <property type="match status" value="1"/>
</dbReference>
<comment type="caution">
    <text evidence="4">The sequence shown here is derived from an EMBL/GenBank/DDBJ whole genome shotgun (WGS) entry which is preliminary data.</text>
</comment>
<feature type="region of interest" description="Disordered" evidence="1">
    <location>
        <begin position="519"/>
        <end position="538"/>
    </location>
</feature>
<dbReference type="PANTHER" id="PTHR34222">
    <property type="entry name" value="GAG_PRE-INTEGRS DOMAIN-CONTAINING PROTEIN"/>
    <property type="match status" value="1"/>
</dbReference>
<dbReference type="PANTHER" id="PTHR34222:SF99">
    <property type="entry name" value="PROTEIN, PUTATIVE-RELATED"/>
    <property type="match status" value="1"/>
</dbReference>
<dbReference type="Proteomes" id="UP000634136">
    <property type="component" value="Unassembled WGS sequence"/>
</dbReference>
<organism evidence="4 5">
    <name type="scientific">Senna tora</name>
    <dbReference type="NCBI Taxonomy" id="362788"/>
    <lineage>
        <taxon>Eukaryota</taxon>
        <taxon>Viridiplantae</taxon>
        <taxon>Streptophyta</taxon>
        <taxon>Embryophyta</taxon>
        <taxon>Tracheophyta</taxon>
        <taxon>Spermatophyta</taxon>
        <taxon>Magnoliopsida</taxon>
        <taxon>eudicotyledons</taxon>
        <taxon>Gunneridae</taxon>
        <taxon>Pentapetalae</taxon>
        <taxon>rosids</taxon>
        <taxon>fabids</taxon>
        <taxon>Fabales</taxon>
        <taxon>Fabaceae</taxon>
        <taxon>Caesalpinioideae</taxon>
        <taxon>Cassia clade</taxon>
        <taxon>Senna</taxon>
    </lineage>
</organism>
<evidence type="ECO:0000313" key="4">
    <source>
        <dbReference type="EMBL" id="KAF7815825.1"/>
    </source>
</evidence>